<name>M1N4R2_9CLOT</name>
<dbReference type="KEGG" id="csr:Cspa_c46890"/>
<gene>
    <name evidence="2" type="ORF">Cspa_c46890</name>
</gene>
<dbReference type="RefSeq" id="WP_015394751.1">
    <property type="nucleotide sequence ID" value="NC_020291.1"/>
</dbReference>
<keyword evidence="3" id="KW-1185">Reference proteome</keyword>
<sequence>MNEKNVTLSNRLLYYLIAPGLLLYFVMIDAGFLTPSFLPLTMFGAIIILCVAIHLLYKKKNVEYKFDVNKLYANAMALLVIWELSYNFYK</sequence>
<proteinExistence type="predicted"/>
<protein>
    <submittedName>
        <fullName evidence="2">Uncharacterized protein</fullName>
    </submittedName>
</protein>
<evidence type="ECO:0000256" key="1">
    <source>
        <dbReference type="SAM" id="Phobius"/>
    </source>
</evidence>
<dbReference type="HOGENOM" id="CLU_2435685_0_0_9"/>
<keyword evidence="1" id="KW-0472">Membrane</keyword>
<feature type="transmembrane region" description="Helical" evidence="1">
    <location>
        <begin position="38"/>
        <end position="57"/>
    </location>
</feature>
<accession>M1N4R2</accession>
<dbReference type="AlphaFoldDB" id="M1N4R2"/>
<dbReference type="PATRIC" id="fig|931276.5.peg.4726"/>
<evidence type="ECO:0000313" key="2">
    <source>
        <dbReference type="EMBL" id="AGF58442.1"/>
    </source>
</evidence>
<keyword evidence="1" id="KW-0812">Transmembrane</keyword>
<keyword evidence="1" id="KW-1133">Transmembrane helix</keyword>
<organism evidence="2 3">
    <name type="scientific">Clostridium saccharoperbutylacetonicum N1-4(HMT)</name>
    <dbReference type="NCBI Taxonomy" id="931276"/>
    <lineage>
        <taxon>Bacteria</taxon>
        <taxon>Bacillati</taxon>
        <taxon>Bacillota</taxon>
        <taxon>Clostridia</taxon>
        <taxon>Eubacteriales</taxon>
        <taxon>Clostridiaceae</taxon>
        <taxon>Clostridium</taxon>
    </lineage>
</organism>
<feature type="transmembrane region" description="Helical" evidence="1">
    <location>
        <begin position="12"/>
        <end position="32"/>
    </location>
</feature>
<dbReference type="Proteomes" id="UP000011728">
    <property type="component" value="Chromosome"/>
</dbReference>
<dbReference type="EMBL" id="CP004121">
    <property type="protein sequence ID" value="AGF58442.1"/>
    <property type="molecule type" value="Genomic_DNA"/>
</dbReference>
<dbReference type="OrthoDB" id="1911576at2"/>
<evidence type="ECO:0000313" key="3">
    <source>
        <dbReference type="Proteomes" id="UP000011728"/>
    </source>
</evidence>
<dbReference type="eggNOG" id="ENOG502ZGT2">
    <property type="taxonomic scope" value="Bacteria"/>
</dbReference>
<dbReference type="STRING" id="36745.CLSAP_44590"/>
<reference evidence="2 3" key="1">
    <citation type="submission" date="2013-02" db="EMBL/GenBank/DDBJ databases">
        <title>Genome sequence of Clostridium saccharoperbutylacetonicum N1-4(HMT).</title>
        <authorList>
            <person name="Poehlein A."/>
            <person name="Daniel R."/>
        </authorList>
    </citation>
    <scope>NUCLEOTIDE SEQUENCE [LARGE SCALE GENOMIC DNA]</scope>
    <source>
        <strain evidence="3">N1-4(HMT)</strain>
    </source>
</reference>